<dbReference type="InterPro" id="IPR010359">
    <property type="entry name" value="IrrE_HExxH"/>
</dbReference>
<dbReference type="AlphaFoldDB" id="A0A923IAK0"/>
<evidence type="ECO:0000313" key="3">
    <source>
        <dbReference type="Proteomes" id="UP000659630"/>
    </source>
</evidence>
<dbReference type="Gene3D" id="1.10.10.2910">
    <property type="match status" value="1"/>
</dbReference>
<dbReference type="Pfam" id="PF06114">
    <property type="entry name" value="Peptidase_M78"/>
    <property type="match status" value="1"/>
</dbReference>
<name>A0A923IAK0_9FIRM</name>
<proteinExistence type="predicted"/>
<organism evidence="2 3">
    <name type="scientific">Anaerofilum hominis</name>
    <dbReference type="NCBI Taxonomy" id="2763016"/>
    <lineage>
        <taxon>Bacteria</taxon>
        <taxon>Bacillati</taxon>
        <taxon>Bacillota</taxon>
        <taxon>Clostridia</taxon>
        <taxon>Eubacteriales</taxon>
        <taxon>Oscillospiraceae</taxon>
        <taxon>Anaerofilum</taxon>
    </lineage>
</organism>
<keyword evidence="3" id="KW-1185">Reference proteome</keyword>
<evidence type="ECO:0000259" key="1">
    <source>
        <dbReference type="Pfam" id="PF06114"/>
    </source>
</evidence>
<sequence>MADYARSQLAATQLLLRQQITGLAVEPERLSYDRDICFDTLQGYCAATGARLSDFISGDEALRDGCTLRYGEFYLVLANSHGVANYKRRKFTLAHEVGHIYLGHSWHGPEEEKEANWFASQLLMPECVLMEIWRRDGKLLAQDVAGWFFVSDAAAHNRVRQLQRTRRYRLGTEEKQLVERYLPHILAALRDPYPVSV</sequence>
<feature type="domain" description="IrrE N-terminal-like" evidence="1">
    <location>
        <begin position="87"/>
        <end position="158"/>
    </location>
</feature>
<dbReference type="RefSeq" id="WP_186888289.1">
    <property type="nucleotide sequence ID" value="NZ_JACONZ010000003.1"/>
</dbReference>
<comment type="caution">
    <text evidence="2">The sequence shown here is derived from an EMBL/GenBank/DDBJ whole genome shotgun (WGS) entry which is preliminary data.</text>
</comment>
<dbReference type="Proteomes" id="UP000659630">
    <property type="component" value="Unassembled WGS sequence"/>
</dbReference>
<evidence type="ECO:0000313" key="2">
    <source>
        <dbReference type="EMBL" id="MBC5581937.1"/>
    </source>
</evidence>
<dbReference type="EMBL" id="JACONZ010000003">
    <property type="protein sequence ID" value="MBC5581937.1"/>
    <property type="molecule type" value="Genomic_DNA"/>
</dbReference>
<protein>
    <submittedName>
        <fullName evidence="2">ImmA/IrrE family metallo-endopeptidase</fullName>
    </submittedName>
</protein>
<gene>
    <name evidence="2" type="ORF">H8S23_10485</name>
</gene>
<reference evidence="2" key="1">
    <citation type="submission" date="2020-08" db="EMBL/GenBank/DDBJ databases">
        <title>Genome public.</title>
        <authorList>
            <person name="Liu C."/>
            <person name="Sun Q."/>
        </authorList>
    </citation>
    <scope>NUCLEOTIDE SEQUENCE</scope>
    <source>
        <strain evidence="2">BX8</strain>
    </source>
</reference>
<accession>A0A923IAK0</accession>